<dbReference type="PANTHER" id="PTHR37292:SF2">
    <property type="entry name" value="DUF262 DOMAIN-CONTAINING PROTEIN"/>
    <property type="match status" value="1"/>
</dbReference>
<dbReference type="RefSeq" id="WP_106168286.1">
    <property type="nucleotide sequence ID" value="NZ_JAVKZF010000002.1"/>
</dbReference>
<accession>A0AB37UDH8</accession>
<organism evidence="2 3">
    <name type="scientific">Chroococcidiopsis cubana SAG 39.79</name>
    <dbReference type="NCBI Taxonomy" id="388085"/>
    <lineage>
        <taxon>Bacteria</taxon>
        <taxon>Bacillati</taxon>
        <taxon>Cyanobacteriota</taxon>
        <taxon>Cyanophyceae</taxon>
        <taxon>Chroococcidiopsidales</taxon>
        <taxon>Chroococcidiopsidaceae</taxon>
        <taxon>Chroococcidiopsis</taxon>
    </lineage>
</organism>
<proteinExistence type="predicted"/>
<evidence type="ECO:0000259" key="1">
    <source>
        <dbReference type="Pfam" id="PF03235"/>
    </source>
</evidence>
<dbReference type="PANTHER" id="PTHR37292">
    <property type="entry name" value="VNG6097C"/>
    <property type="match status" value="1"/>
</dbReference>
<dbReference type="AlphaFoldDB" id="A0AB37UDH8"/>
<comment type="caution">
    <text evidence="2">The sequence shown here is derived from an EMBL/GenBank/DDBJ whole genome shotgun (WGS) entry which is preliminary data.</text>
</comment>
<feature type="domain" description="GmrSD restriction endonucleases N-terminal" evidence="1">
    <location>
        <begin position="8"/>
        <end position="60"/>
    </location>
</feature>
<evidence type="ECO:0000313" key="2">
    <source>
        <dbReference type="EMBL" id="RUT06276.1"/>
    </source>
</evidence>
<reference evidence="2 3" key="1">
    <citation type="journal article" date="2019" name="Genome Biol. Evol.">
        <title>Day and night: Metabolic profiles and evolutionary relationships of six axenic non-marine cyanobacteria.</title>
        <authorList>
            <person name="Will S.E."/>
            <person name="Henke P."/>
            <person name="Boedeker C."/>
            <person name="Huang S."/>
            <person name="Brinkmann H."/>
            <person name="Rohde M."/>
            <person name="Jarek M."/>
            <person name="Friedl T."/>
            <person name="Seufert S."/>
            <person name="Schumacher M."/>
            <person name="Overmann J."/>
            <person name="Neumann-Schaal M."/>
            <person name="Petersen J."/>
        </authorList>
    </citation>
    <scope>NUCLEOTIDE SEQUENCE [LARGE SCALE GENOMIC DNA]</scope>
    <source>
        <strain evidence="2 3">SAG 39.79</strain>
    </source>
</reference>
<keyword evidence="3" id="KW-1185">Reference proteome</keyword>
<sequence length="84" mass="9852">MAETYYFVKDLINDLERGRIRIPSFQRGFVWDAEQVACFIDSIYKGFPFGSVLLWRTKNPLRTARNLGPYKLPNNDQNIHSLKT</sequence>
<protein>
    <recommendedName>
        <fullName evidence="1">GmrSD restriction endonucleases N-terminal domain-containing protein</fullName>
    </recommendedName>
</protein>
<gene>
    <name evidence="2" type="ORF">DSM107010_53340</name>
</gene>
<dbReference type="EMBL" id="RSCK01000070">
    <property type="protein sequence ID" value="RUT06276.1"/>
    <property type="molecule type" value="Genomic_DNA"/>
</dbReference>
<dbReference type="InterPro" id="IPR004919">
    <property type="entry name" value="GmrSD_N"/>
</dbReference>
<name>A0AB37UDH8_9CYAN</name>
<evidence type="ECO:0000313" key="3">
    <source>
        <dbReference type="Proteomes" id="UP000282574"/>
    </source>
</evidence>
<dbReference type="Pfam" id="PF03235">
    <property type="entry name" value="GmrSD_N"/>
    <property type="match status" value="1"/>
</dbReference>
<dbReference type="Proteomes" id="UP000282574">
    <property type="component" value="Unassembled WGS sequence"/>
</dbReference>